<feature type="non-terminal residue" evidence="1">
    <location>
        <position position="328"/>
    </location>
</feature>
<dbReference type="PANTHER" id="PTHR46954:SF1">
    <property type="entry name" value="C2H2-TYPE DOMAIN-CONTAINING PROTEIN"/>
    <property type="match status" value="1"/>
</dbReference>
<keyword evidence="2" id="KW-1185">Reference proteome</keyword>
<dbReference type="PANTHER" id="PTHR46954">
    <property type="entry name" value="C2H2-TYPE DOMAIN-CONTAINING PROTEIN"/>
    <property type="match status" value="1"/>
</dbReference>
<evidence type="ECO:0000313" key="1">
    <source>
        <dbReference type="EMBL" id="CAG8803547.1"/>
    </source>
</evidence>
<comment type="caution">
    <text evidence="1">The sequence shown here is derived from an EMBL/GenBank/DDBJ whole genome shotgun (WGS) entry which is preliminary data.</text>
</comment>
<proteinExistence type="predicted"/>
<gene>
    <name evidence="1" type="ORF">GMARGA_LOCUS23672</name>
</gene>
<organism evidence="1 2">
    <name type="scientific">Gigaspora margarita</name>
    <dbReference type="NCBI Taxonomy" id="4874"/>
    <lineage>
        <taxon>Eukaryota</taxon>
        <taxon>Fungi</taxon>
        <taxon>Fungi incertae sedis</taxon>
        <taxon>Mucoromycota</taxon>
        <taxon>Glomeromycotina</taxon>
        <taxon>Glomeromycetes</taxon>
        <taxon>Diversisporales</taxon>
        <taxon>Gigasporaceae</taxon>
        <taxon>Gigaspora</taxon>
    </lineage>
</organism>
<protein>
    <submittedName>
        <fullName evidence="1">31409_t:CDS:1</fullName>
    </submittedName>
</protein>
<evidence type="ECO:0000313" key="2">
    <source>
        <dbReference type="Proteomes" id="UP000789901"/>
    </source>
</evidence>
<sequence>MHLCIEFSSAAKKRRKEVIKVRTITYLKKEIEDKYQIYISYGHYCLQIVKDAKQFASAFASYSVIILQDNKAKFPLGIPAVGKTFRTIQTACKPVEVPDHDFPKGSKQKLIPSVYLTIDPEDSNDLLHNVKNTILSSKLKLEYEFKPILVLLVEGGPNENPRHLKNIKEYYKLFIELNLDYFTIKPHAPEQFAYNFVERSISMLLRKFAGIVLPIDNFGSHLDSNEVFVEYVDKQIDPFNKVSGVSWSWIEIHCQICWYSLNIQKCNDFNCCSKWKAKEATDLLAENDRFLPSAIKESRNRAVTDDCLPNSFSNEREILDILIPCISD</sequence>
<reference evidence="1 2" key="1">
    <citation type="submission" date="2021-06" db="EMBL/GenBank/DDBJ databases">
        <authorList>
            <person name="Kallberg Y."/>
            <person name="Tangrot J."/>
            <person name="Rosling A."/>
        </authorList>
    </citation>
    <scope>NUCLEOTIDE SEQUENCE [LARGE SCALE GENOMIC DNA]</scope>
    <source>
        <strain evidence="1 2">120-4 pot B 10/14</strain>
    </source>
</reference>
<dbReference type="EMBL" id="CAJVQB010024187">
    <property type="protein sequence ID" value="CAG8803547.1"/>
    <property type="molecule type" value="Genomic_DNA"/>
</dbReference>
<accession>A0ABN7VX72</accession>
<dbReference type="Proteomes" id="UP000789901">
    <property type="component" value="Unassembled WGS sequence"/>
</dbReference>
<name>A0ABN7VX72_GIGMA</name>